<protein>
    <submittedName>
        <fullName evidence="8">Transposase</fullName>
    </submittedName>
</protein>
<evidence type="ECO:0000256" key="2">
    <source>
        <dbReference type="ARBA" id="ARBA00022475"/>
    </source>
</evidence>
<proteinExistence type="predicted"/>
<gene>
    <name evidence="8" type="ORF">A3K89_13000</name>
</gene>
<evidence type="ECO:0000313" key="9">
    <source>
        <dbReference type="Proteomes" id="UP000077519"/>
    </source>
</evidence>
<dbReference type="InterPro" id="IPR009937">
    <property type="entry name" value="Phage_holin_3_6"/>
</dbReference>
<reference evidence="8 9" key="1">
    <citation type="submission" date="2016-03" db="EMBL/GenBank/DDBJ databases">
        <title>Genome sequence of Rhodococcus kyotonensis KB10.</title>
        <authorList>
            <person name="Jeong H."/>
            <person name="Hong C.E."/>
            <person name="Jo S.H."/>
            <person name="Park J.M."/>
        </authorList>
    </citation>
    <scope>NUCLEOTIDE SEQUENCE [LARGE SCALE GENOMIC DNA]</scope>
    <source>
        <strain evidence="8 9">KB10</strain>
    </source>
</reference>
<dbReference type="EMBL" id="LVHI01000040">
    <property type="protein sequence ID" value="OAK51281.1"/>
    <property type="molecule type" value="Genomic_DNA"/>
</dbReference>
<dbReference type="RefSeq" id="WP_068432037.1">
    <property type="nucleotide sequence ID" value="NZ_LVHI01000040.1"/>
</dbReference>
<dbReference type="Pfam" id="PF03631">
    <property type="entry name" value="Virul_fac_BrkB"/>
    <property type="match status" value="1"/>
</dbReference>
<dbReference type="NCBIfam" id="TIGR00765">
    <property type="entry name" value="yihY_not_rbn"/>
    <property type="match status" value="1"/>
</dbReference>
<feature type="transmembrane region" description="Helical" evidence="7">
    <location>
        <begin position="273"/>
        <end position="294"/>
    </location>
</feature>
<evidence type="ECO:0000256" key="4">
    <source>
        <dbReference type="ARBA" id="ARBA00022989"/>
    </source>
</evidence>
<keyword evidence="5 7" id="KW-0472">Membrane</keyword>
<feature type="transmembrane region" description="Helical" evidence="7">
    <location>
        <begin position="52"/>
        <end position="78"/>
    </location>
</feature>
<dbReference type="InterPro" id="IPR017039">
    <property type="entry name" value="Virul_fac_BrkB"/>
</dbReference>
<keyword evidence="4 7" id="KW-1133">Transmembrane helix</keyword>
<feature type="region of interest" description="Disordered" evidence="6">
    <location>
        <begin position="311"/>
        <end position="390"/>
    </location>
</feature>
<evidence type="ECO:0000256" key="6">
    <source>
        <dbReference type="SAM" id="MobiDB-lite"/>
    </source>
</evidence>
<feature type="transmembrane region" description="Helical" evidence="7">
    <location>
        <begin position="432"/>
        <end position="458"/>
    </location>
</feature>
<evidence type="ECO:0000313" key="8">
    <source>
        <dbReference type="EMBL" id="OAK51281.1"/>
    </source>
</evidence>
<dbReference type="PANTHER" id="PTHR30213">
    <property type="entry name" value="INNER MEMBRANE PROTEIN YHJD"/>
    <property type="match status" value="1"/>
</dbReference>
<sequence>MNQQDAASTAPVDADPDDPRKADSPTELTKPSWMFVLKKTAREFSRDQCTDLAAALTYYAVLSLFPAILAVVSLLGVFGQGQATVDGVLQIVGDLGPSSAVDTLRGPIEQLVQAPAAGFALLTGVAGALWSASGYVGAFGRAMNRMYEVEEGRPVWKLRPVMLLVTLVGLLLVACAAVMLAISGPIASAVGDTIGLGDTALTVWNIARWPIVLVIVVLAVAILYYATPNVQQPKFRWISSGAALAILVWILASVLFGFYVANFGSYNKTYGSLAGAIVFLLWLWITNLALLFGAELDSELERGRQLQAGMVAEERLQLPPRDTRVSDKNEQKDADAVEQGRRLRLAHEQNDSPDAPTAEQADRPRTRTGDVMTDRSAPPPDTRAAASRPVSDLSTVQLVERLTDQVSTLVRTEIRSGLDEVKSKGTRVGVGIGISGAGALLLFFGVATLIATAVLGLATVVAPWLAALIVAVVVLIIGGILAAVGASRAKNALPPVPADTAASVNDDISAIKKGIR</sequence>
<feature type="compositionally biased region" description="Basic and acidic residues" evidence="6">
    <location>
        <begin position="312"/>
        <end position="350"/>
    </location>
</feature>
<feature type="region of interest" description="Disordered" evidence="6">
    <location>
        <begin position="1"/>
        <end position="27"/>
    </location>
</feature>
<comment type="subcellular location">
    <subcellularLocation>
        <location evidence="1">Cell membrane</location>
        <topology evidence="1">Multi-pass membrane protein</topology>
    </subcellularLocation>
</comment>
<dbReference type="PANTHER" id="PTHR30213:SF0">
    <property type="entry name" value="UPF0761 MEMBRANE PROTEIN YIHY"/>
    <property type="match status" value="1"/>
</dbReference>
<name>A0A177Y725_9NOCA</name>
<keyword evidence="2" id="KW-1003">Cell membrane</keyword>
<feature type="transmembrane region" description="Helical" evidence="7">
    <location>
        <begin position="237"/>
        <end position="261"/>
    </location>
</feature>
<dbReference type="Proteomes" id="UP000077519">
    <property type="component" value="Unassembled WGS sequence"/>
</dbReference>
<dbReference type="GO" id="GO:0005886">
    <property type="term" value="C:plasma membrane"/>
    <property type="evidence" value="ECO:0007669"/>
    <property type="project" value="UniProtKB-SubCell"/>
</dbReference>
<feature type="transmembrane region" description="Helical" evidence="7">
    <location>
        <begin position="116"/>
        <end position="140"/>
    </location>
</feature>
<evidence type="ECO:0000256" key="1">
    <source>
        <dbReference type="ARBA" id="ARBA00004651"/>
    </source>
</evidence>
<dbReference type="Pfam" id="PF07332">
    <property type="entry name" value="Phage_holin_3_6"/>
    <property type="match status" value="1"/>
</dbReference>
<organism evidence="8 9">
    <name type="scientific">Rhodococcoides kyotonense</name>
    <dbReference type="NCBI Taxonomy" id="398843"/>
    <lineage>
        <taxon>Bacteria</taxon>
        <taxon>Bacillati</taxon>
        <taxon>Actinomycetota</taxon>
        <taxon>Actinomycetes</taxon>
        <taxon>Mycobacteriales</taxon>
        <taxon>Nocardiaceae</taxon>
        <taxon>Rhodococcoides</taxon>
    </lineage>
</organism>
<evidence type="ECO:0000256" key="7">
    <source>
        <dbReference type="SAM" id="Phobius"/>
    </source>
</evidence>
<comment type="caution">
    <text evidence="8">The sequence shown here is derived from an EMBL/GenBank/DDBJ whole genome shotgun (WGS) entry which is preliminary data.</text>
</comment>
<evidence type="ECO:0000256" key="5">
    <source>
        <dbReference type="ARBA" id="ARBA00023136"/>
    </source>
</evidence>
<accession>A0A177Y725</accession>
<feature type="transmembrane region" description="Helical" evidence="7">
    <location>
        <begin position="161"/>
        <end position="186"/>
    </location>
</feature>
<dbReference type="AlphaFoldDB" id="A0A177Y725"/>
<feature type="transmembrane region" description="Helical" evidence="7">
    <location>
        <begin position="206"/>
        <end position="225"/>
    </location>
</feature>
<keyword evidence="3 7" id="KW-0812">Transmembrane</keyword>
<keyword evidence="9" id="KW-1185">Reference proteome</keyword>
<evidence type="ECO:0000256" key="3">
    <source>
        <dbReference type="ARBA" id="ARBA00022692"/>
    </source>
</evidence>
<feature type="transmembrane region" description="Helical" evidence="7">
    <location>
        <begin position="464"/>
        <end position="484"/>
    </location>
</feature>